<evidence type="ECO:0000259" key="10">
    <source>
        <dbReference type="PROSITE" id="PS51352"/>
    </source>
</evidence>
<organism evidence="11 12">
    <name type="scientific">Solemya velesiana gill symbiont</name>
    <dbReference type="NCBI Taxonomy" id="1918948"/>
    <lineage>
        <taxon>Bacteria</taxon>
        <taxon>Pseudomonadati</taxon>
        <taxon>Pseudomonadota</taxon>
        <taxon>Gammaproteobacteria</taxon>
        <taxon>sulfur-oxidizing symbionts</taxon>
    </lineage>
</organism>
<evidence type="ECO:0000256" key="5">
    <source>
        <dbReference type="ARBA" id="ARBA00023157"/>
    </source>
</evidence>
<dbReference type="PANTHER" id="PTHR35891:SF3">
    <property type="entry name" value="THIOL:DISULFIDE INTERCHANGE PROTEIN DSBL"/>
    <property type="match status" value="1"/>
</dbReference>
<sequence length="210" mass="24253">MKKRVIARSLMLFASIFSLGVQAEPKFEEDLHYFEVIPAQPGAEEGKVLVLEFFWYGCSHCYNLEPHLINWLRNKPENVEFVPIPAMFSRANVILHAKTFYALKLMGVAEQMHVKIFHAMHDEKRRLDTQDAMEDFLEENKVDVEAYRKAMKSFAVQTQARRAAILAQRFNVQGVPTLVVDGKYTTSGLHGDVMMQVTDYLIDRVEKEKK</sequence>
<reference evidence="11 12" key="1">
    <citation type="submission" date="2016-11" db="EMBL/GenBank/DDBJ databases">
        <title>Mixed transmission modes and dynamic genome evolution in an obligate animal-bacterial symbiosis.</title>
        <authorList>
            <person name="Russell S.L."/>
            <person name="Corbett-Detig R.B."/>
            <person name="Cavanaugh C.M."/>
        </authorList>
    </citation>
    <scope>NUCLEOTIDE SEQUENCE [LARGE SCALE GENOMIC DNA]</scope>
    <source>
        <strain evidence="11">Se-Cadez</strain>
    </source>
</reference>
<dbReference type="InterPro" id="IPR036249">
    <property type="entry name" value="Thioredoxin-like_sf"/>
</dbReference>
<evidence type="ECO:0000256" key="4">
    <source>
        <dbReference type="ARBA" id="ARBA00022764"/>
    </source>
</evidence>
<feature type="domain" description="Thioredoxin" evidence="10">
    <location>
        <begin position="25"/>
        <end position="203"/>
    </location>
</feature>
<dbReference type="Pfam" id="PF01323">
    <property type="entry name" value="DSBA"/>
    <property type="match status" value="1"/>
</dbReference>
<keyword evidence="6" id="KW-0676">Redox-active center</keyword>
<dbReference type="InterPro" id="IPR023205">
    <property type="entry name" value="DsbA/DsbL"/>
</dbReference>
<dbReference type="Gene3D" id="3.40.30.10">
    <property type="entry name" value="Glutaredoxin"/>
    <property type="match status" value="1"/>
</dbReference>
<evidence type="ECO:0000256" key="8">
    <source>
        <dbReference type="PIRSR" id="PIRSR001488-1"/>
    </source>
</evidence>
<evidence type="ECO:0000256" key="7">
    <source>
        <dbReference type="PIRNR" id="PIRNR001488"/>
    </source>
</evidence>
<dbReference type="InterPro" id="IPR001853">
    <property type="entry name" value="DSBA-like_thioredoxin_dom"/>
</dbReference>
<dbReference type="GO" id="GO:0042597">
    <property type="term" value="C:periplasmic space"/>
    <property type="evidence" value="ECO:0007669"/>
    <property type="project" value="UniProtKB-SubCell"/>
</dbReference>
<dbReference type="PROSITE" id="PS51352">
    <property type="entry name" value="THIOREDOXIN_2"/>
    <property type="match status" value="1"/>
</dbReference>
<evidence type="ECO:0000313" key="11">
    <source>
        <dbReference type="EMBL" id="OOZ36150.1"/>
    </source>
</evidence>
<feature type="signal peptide" evidence="9">
    <location>
        <begin position="1"/>
        <end position="23"/>
    </location>
</feature>
<evidence type="ECO:0000313" key="12">
    <source>
        <dbReference type="Proteomes" id="UP000190896"/>
    </source>
</evidence>
<dbReference type="Proteomes" id="UP000190896">
    <property type="component" value="Unassembled WGS sequence"/>
</dbReference>
<gene>
    <name evidence="11" type="ORF">BOW51_08630</name>
</gene>
<protein>
    <recommendedName>
        <fullName evidence="7">Thiol:disulfide interchange protein</fullName>
    </recommendedName>
</protein>
<keyword evidence="3 9" id="KW-0732">Signal</keyword>
<evidence type="ECO:0000256" key="1">
    <source>
        <dbReference type="ARBA" id="ARBA00004418"/>
    </source>
</evidence>
<proteinExistence type="inferred from homology"/>
<dbReference type="GO" id="GO:0016491">
    <property type="term" value="F:oxidoreductase activity"/>
    <property type="evidence" value="ECO:0007669"/>
    <property type="project" value="InterPro"/>
</dbReference>
<accession>A0A1T2KTT3</accession>
<dbReference type="RefSeq" id="WP_078487618.1">
    <property type="nucleotide sequence ID" value="NZ_MPRJ01000053.1"/>
</dbReference>
<keyword evidence="12" id="KW-1185">Reference proteome</keyword>
<evidence type="ECO:0000256" key="6">
    <source>
        <dbReference type="ARBA" id="ARBA00023284"/>
    </source>
</evidence>
<dbReference type="PANTHER" id="PTHR35891">
    <property type="entry name" value="THIOL:DISULFIDE INTERCHANGE PROTEIN DSBA"/>
    <property type="match status" value="1"/>
</dbReference>
<keyword evidence="5 7" id="KW-1015">Disulfide bond</keyword>
<keyword evidence="4 7" id="KW-0574">Periplasm</keyword>
<evidence type="ECO:0000256" key="2">
    <source>
        <dbReference type="ARBA" id="ARBA00005791"/>
    </source>
</evidence>
<comment type="subcellular location">
    <subcellularLocation>
        <location evidence="1 7">Periplasm</location>
    </subcellularLocation>
</comment>
<comment type="caution">
    <text evidence="11">The sequence shown here is derived from an EMBL/GenBank/DDBJ whole genome shotgun (WGS) entry which is preliminary data.</text>
</comment>
<dbReference type="SUPFAM" id="SSF52833">
    <property type="entry name" value="Thioredoxin-like"/>
    <property type="match status" value="1"/>
</dbReference>
<feature type="disulfide bond" description="Redox-active" evidence="8">
    <location>
        <begin position="58"/>
        <end position="61"/>
    </location>
</feature>
<name>A0A1T2KTT3_9GAMM</name>
<dbReference type="AlphaFoldDB" id="A0A1T2KTT3"/>
<dbReference type="CDD" id="cd03019">
    <property type="entry name" value="DsbA_DsbA"/>
    <property type="match status" value="1"/>
</dbReference>
<evidence type="ECO:0000256" key="3">
    <source>
        <dbReference type="ARBA" id="ARBA00022729"/>
    </source>
</evidence>
<dbReference type="InterPro" id="IPR050824">
    <property type="entry name" value="Thiol_disulfide_DsbA"/>
</dbReference>
<dbReference type="OrthoDB" id="9784896at2"/>
<feature type="chain" id="PRO_5012617060" description="Thiol:disulfide interchange protein" evidence="9">
    <location>
        <begin position="24"/>
        <end position="210"/>
    </location>
</feature>
<dbReference type="EMBL" id="MPRJ01000053">
    <property type="protein sequence ID" value="OOZ36150.1"/>
    <property type="molecule type" value="Genomic_DNA"/>
</dbReference>
<evidence type="ECO:0000256" key="9">
    <source>
        <dbReference type="SAM" id="SignalP"/>
    </source>
</evidence>
<dbReference type="InterPro" id="IPR013766">
    <property type="entry name" value="Thioredoxin_domain"/>
</dbReference>
<dbReference type="PIRSF" id="PIRSF001488">
    <property type="entry name" value="Tdi_protein"/>
    <property type="match status" value="1"/>
</dbReference>
<comment type="similarity">
    <text evidence="2">Belongs to the thioredoxin family. DsbA subfamily.</text>
</comment>